<evidence type="ECO:0000313" key="1">
    <source>
        <dbReference type="EMBL" id="KAI4379437.1"/>
    </source>
</evidence>
<proteinExistence type="predicted"/>
<comment type="caution">
    <text evidence="1">The sequence shown here is derived from an EMBL/GenBank/DDBJ whole genome shotgun (WGS) entry which is preliminary data.</text>
</comment>
<organism evidence="1 2">
    <name type="scientific">Melastoma candidum</name>
    <dbReference type="NCBI Taxonomy" id="119954"/>
    <lineage>
        <taxon>Eukaryota</taxon>
        <taxon>Viridiplantae</taxon>
        <taxon>Streptophyta</taxon>
        <taxon>Embryophyta</taxon>
        <taxon>Tracheophyta</taxon>
        <taxon>Spermatophyta</taxon>
        <taxon>Magnoliopsida</taxon>
        <taxon>eudicotyledons</taxon>
        <taxon>Gunneridae</taxon>
        <taxon>Pentapetalae</taxon>
        <taxon>rosids</taxon>
        <taxon>malvids</taxon>
        <taxon>Myrtales</taxon>
        <taxon>Melastomataceae</taxon>
        <taxon>Melastomatoideae</taxon>
        <taxon>Melastomateae</taxon>
        <taxon>Melastoma</taxon>
    </lineage>
</organism>
<evidence type="ECO:0000313" key="2">
    <source>
        <dbReference type="Proteomes" id="UP001057402"/>
    </source>
</evidence>
<accession>A0ACB9RK79</accession>
<reference evidence="2" key="1">
    <citation type="journal article" date="2023" name="Front. Plant Sci.">
        <title>Chromosomal-level genome assembly of Melastoma candidum provides insights into trichome evolution.</title>
        <authorList>
            <person name="Zhong Y."/>
            <person name="Wu W."/>
            <person name="Sun C."/>
            <person name="Zou P."/>
            <person name="Liu Y."/>
            <person name="Dai S."/>
            <person name="Zhou R."/>
        </authorList>
    </citation>
    <scope>NUCLEOTIDE SEQUENCE [LARGE SCALE GENOMIC DNA]</scope>
</reference>
<gene>
    <name evidence="1" type="ORF">MLD38_005738</name>
</gene>
<name>A0ACB9RK79_9MYRT</name>
<protein>
    <submittedName>
        <fullName evidence="1">Uncharacterized protein</fullName>
    </submittedName>
</protein>
<keyword evidence="2" id="KW-1185">Reference proteome</keyword>
<dbReference type="EMBL" id="CM042882">
    <property type="protein sequence ID" value="KAI4379437.1"/>
    <property type="molecule type" value="Genomic_DNA"/>
</dbReference>
<dbReference type="Proteomes" id="UP001057402">
    <property type="component" value="Chromosome 3"/>
</dbReference>
<sequence length="323" mass="35958">MDSVDSSSFRLPLIDLSLAASSCPGSAPWDTVQDDVRRALEDHGCFRARYDPLTEQLHDVVFGHVHELFSLPKVTKQRFVGSDPGNPYNGYLTDLPSFPLHEAMSMAVGSAGCFDSSVIRKLTDLMFPGESSAGFGDDLSTYVSKLVEVDKMVKKMVFQSFGLEAKYLDRHNESTNYTVRLLRYDAPGREEPIPAGITHYDVNFLTILQQNGVSGLEIETKDGNWIRVPQSSSTFVVMTGESFHGWSNGRLRCPRHRVMMAGDETRYSTGFFSSVKGTVESPDELVDDQHPALYKPFDQDGLVRIFQHDQLFGASALTTFFSA</sequence>